<accession>A0ABS9VU57</accession>
<reference evidence="12 13" key="2">
    <citation type="journal article" date="2021" name="Syst. Appl. Microbiol.">
        <title>Phylogenetic classification of ten novel species belonging to the genus Bifidobacterium comprising B. phasiani sp. nov., B. pongonis sp. nov., B. saguinibicoloris sp. nov., B. colobi sp. nov., B. simiiventris sp. nov., B. santillanense sp. nov., B. miconis sp. nov., B. amazonense sp. nov., B. pluvialisilvae sp. nov., and B. miconisargentati sp. nov.</title>
        <authorList>
            <person name="Lugli G.A."/>
            <person name="Calvete-Torre I."/>
            <person name="Alessandri G."/>
            <person name="Milani C."/>
            <person name="Turroni F."/>
            <person name="Laiolo P."/>
            <person name="Ossiprandi M.C."/>
            <person name="Margolles A."/>
            <person name="Ruiz L."/>
            <person name="Ventura M."/>
        </authorList>
    </citation>
    <scope>NUCLEOTIDE SEQUENCE [LARGE SCALE GENOMIC DNA]</scope>
    <source>
        <strain evidence="12 13">MA1</strain>
    </source>
</reference>
<evidence type="ECO:0000256" key="3">
    <source>
        <dbReference type="ARBA" id="ARBA00023026"/>
    </source>
</evidence>
<dbReference type="SUPFAM" id="SSF46894">
    <property type="entry name" value="C-terminal effector domain of the bipartite response regulators"/>
    <property type="match status" value="1"/>
</dbReference>
<dbReference type="EMBL" id="JAFEJT020000014">
    <property type="protein sequence ID" value="MCH9275627.1"/>
    <property type="molecule type" value="Genomic_DNA"/>
</dbReference>
<keyword evidence="2" id="KW-0963">Cytoplasm</keyword>
<name>A0ABS9VU57_9BIFI</name>
<dbReference type="PROSITE" id="PS50110">
    <property type="entry name" value="RESPONSE_REGULATORY"/>
    <property type="match status" value="1"/>
</dbReference>
<dbReference type="PROSITE" id="PS51755">
    <property type="entry name" value="OMPR_PHOB"/>
    <property type="match status" value="1"/>
</dbReference>
<keyword evidence="5" id="KW-0010">Activator</keyword>
<dbReference type="Gene3D" id="1.10.10.10">
    <property type="entry name" value="Winged helix-like DNA-binding domain superfamily/Winged helix DNA-binding domain"/>
    <property type="match status" value="1"/>
</dbReference>
<evidence type="ECO:0000256" key="5">
    <source>
        <dbReference type="ARBA" id="ARBA00023159"/>
    </source>
</evidence>
<feature type="modified residue" description="4-aspartylphosphate" evidence="8">
    <location>
        <position position="52"/>
    </location>
</feature>
<dbReference type="Pfam" id="PF00072">
    <property type="entry name" value="Response_reg"/>
    <property type="match status" value="1"/>
</dbReference>
<evidence type="ECO:0000256" key="8">
    <source>
        <dbReference type="PROSITE-ProRule" id="PRU00169"/>
    </source>
</evidence>
<comment type="subcellular location">
    <subcellularLocation>
        <location evidence="1">Cytoplasm</location>
    </subcellularLocation>
</comment>
<dbReference type="PANTHER" id="PTHR48111:SF49">
    <property type="entry name" value="HEME RESPONSE REGULATOR HSSR"/>
    <property type="match status" value="1"/>
</dbReference>
<dbReference type="InterPro" id="IPR011006">
    <property type="entry name" value="CheY-like_superfamily"/>
</dbReference>
<feature type="domain" description="Response regulatory" evidence="10">
    <location>
        <begin position="3"/>
        <end position="117"/>
    </location>
</feature>
<dbReference type="PANTHER" id="PTHR48111">
    <property type="entry name" value="REGULATOR OF RPOS"/>
    <property type="match status" value="1"/>
</dbReference>
<dbReference type="CDD" id="cd00383">
    <property type="entry name" value="trans_reg_C"/>
    <property type="match status" value="1"/>
</dbReference>
<evidence type="ECO:0000256" key="2">
    <source>
        <dbReference type="ARBA" id="ARBA00022490"/>
    </source>
</evidence>
<evidence type="ECO:0000256" key="9">
    <source>
        <dbReference type="PROSITE-ProRule" id="PRU01091"/>
    </source>
</evidence>
<evidence type="ECO:0000256" key="6">
    <source>
        <dbReference type="ARBA" id="ARBA00037471"/>
    </source>
</evidence>
<evidence type="ECO:0000256" key="7">
    <source>
        <dbReference type="ARBA" id="ARBA00039976"/>
    </source>
</evidence>
<keyword evidence="13" id="KW-1185">Reference proteome</keyword>
<sequence>MPTVLVVEDDEQLRDLFADVLADNGYTVRTADDGVGALDALSRTNIDLIVCDVMMPRMDGFTMIGLLRQMGDVTPILVITARSGMADKKLGFQKGVDDYMVKPINVNEMVWRVDALLRRSRIGVQHRTRIGGTEFDADTLGVRVERADGGVDEIQLPLKEFQLLFKLAASPNRFFTRRQIMEDVWGSDGAATHTLDVHISRLREQFRDNPDFEIVTIRGLGYKVVQRAHA</sequence>
<dbReference type="RefSeq" id="WP_241513388.1">
    <property type="nucleotide sequence ID" value="NZ_JAFEJT020000014.1"/>
</dbReference>
<protein>
    <recommendedName>
        <fullName evidence="7">Heme response regulator HssR</fullName>
    </recommendedName>
</protein>
<dbReference type="InterPro" id="IPR001789">
    <property type="entry name" value="Sig_transdc_resp-reg_receiver"/>
</dbReference>
<dbReference type="Gene3D" id="3.40.50.2300">
    <property type="match status" value="1"/>
</dbReference>
<feature type="DNA-binding region" description="OmpR/PhoB-type" evidence="9">
    <location>
        <begin position="125"/>
        <end position="226"/>
    </location>
</feature>
<dbReference type="SUPFAM" id="SSF52172">
    <property type="entry name" value="CheY-like"/>
    <property type="match status" value="1"/>
</dbReference>
<evidence type="ECO:0000259" key="10">
    <source>
        <dbReference type="PROSITE" id="PS50110"/>
    </source>
</evidence>
<feature type="domain" description="OmpR/PhoB-type" evidence="11">
    <location>
        <begin position="125"/>
        <end position="226"/>
    </location>
</feature>
<organism evidence="12 13">
    <name type="scientific">Bifidobacterium amazonense</name>
    <dbReference type="NCBI Taxonomy" id="2809027"/>
    <lineage>
        <taxon>Bacteria</taxon>
        <taxon>Bacillati</taxon>
        <taxon>Actinomycetota</taxon>
        <taxon>Actinomycetes</taxon>
        <taxon>Bifidobacteriales</taxon>
        <taxon>Bifidobacteriaceae</taxon>
        <taxon>Bifidobacterium</taxon>
    </lineage>
</organism>
<comment type="caution">
    <text evidence="12">The sequence shown here is derived from an EMBL/GenBank/DDBJ whole genome shotgun (WGS) entry which is preliminary data.</text>
</comment>
<reference evidence="12 13" key="1">
    <citation type="journal article" date="2021" name="Environ. Microbiol.">
        <title>Genetic insights into the dark matter of the mammalian gut microbiota through targeted genome reconstruction.</title>
        <authorList>
            <person name="Lugli G.A."/>
            <person name="Alessandri G."/>
            <person name="Milani C."/>
            <person name="Viappiani A."/>
            <person name="Fontana F."/>
            <person name="Tarracchini C."/>
            <person name="Mancabelli L."/>
            <person name="Argentini C."/>
            <person name="Ruiz L."/>
            <person name="Margolles A."/>
            <person name="van Sinderen D."/>
            <person name="Turroni F."/>
            <person name="Ventura M."/>
        </authorList>
    </citation>
    <scope>NUCLEOTIDE SEQUENCE [LARGE SCALE GENOMIC DNA]</scope>
    <source>
        <strain evidence="12 13">MA1</strain>
    </source>
</reference>
<dbReference type="SMART" id="SM00448">
    <property type="entry name" value="REC"/>
    <property type="match status" value="1"/>
</dbReference>
<evidence type="ECO:0000256" key="1">
    <source>
        <dbReference type="ARBA" id="ARBA00004496"/>
    </source>
</evidence>
<dbReference type="Pfam" id="PF00486">
    <property type="entry name" value="Trans_reg_C"/>
    <property type="match status" value="1"/>
</dbReference>
<evidence type="ECO:0000313" key="12">
    <source>
        <dbReference type="EMBL" id="MCH9275627.1"/>
    </source>
</evidence>
<keyword evidence="3" id="KW-0843">Virulence</keyword>
<dbReference type="InterPro" id="IPR039420">
    <property type="entry name" value="WalR-like"/>
</dbReference>
<dbReference type="Proteomes" id="UP000710815">
    <property type="component" value="Unassembled WGS sequence"/>
</dbReference>
<proteinExistence type="predicted"/>
<gene>
    <name evidence="12" type="ORF">JS533_004975</name>
</gene>
<evidence type="ECO:0000313" key="13">
    <source>
        <dbReference type="Proteomes" id="UP000710815"/>
    </source>
</evidence>
<evidence type="ECO:0000256" key="4">
    <source>
        <dbReference type="ARBA" id="ARBA00023125"/>
    </source>
</evidence>
<dbReference type="SMART" id="SM00862">
    <property type="entry name" value="Trans_reg_C"/>
    <property type="match status" value="1"/>
</dbReference>
<dbReference type="InterPro" id="IPR001867">
    <property type="entry name" value="OmpR/PhoB-type_DNA-bd"/>
</dbReference>
<dbReference type="InterPro" id="IPR036388">
    <property type="entry name" value="WH-like_DNA-bd_sf"/>
</dbReference>
<dbReference type="InterPro" id="IPR016032">
    <property type="entry name" value="Sig_transdc_resp-reg_C-effctor"/>
</dbReference>
<evidence type="ECO:0000259" key="11">
    <source>
        <dbReference type="PROSITE" id="PS51755"/>
    </source>
</evidence>
<keyword evidence="8" id="KW-0597">Phosphoprotein</keyword>
<comment type="function">
    <text evidence="6">Member of the two-component regulatory system HssS/HssR involved in intracellular heme homeostasis and tempering of staphylococcal virulence. Phosphorylated HssR binds to a direct repeat sequence within hrtAB promoter and activates the expression of hrtAB, an efflux pump, in response to extracellular heme, hemin, hemoglobin or blood.</text>
</comment>
<keyword evidence="4 9" id="KW-0238">DNA-binding</keyword>